<proteinExistence type="predicted"/>
<dbReference type="EMBL" id="JAXCGZ010017128">
    <property type="protein sequence ID" value="KAK7068773.1"/>
    <property type="molecule type" value="Genomic_DNA"/>
</dbReference>
<feature type="region of interest" description="Disordered" evidence="1">
    <location>
        <begin position="133"/>
        <end position="177"/>
    </location>
</feature>
<gene>
    <name evidence="3" type="ORF">SK128_015116</name>
</gene>
<sequence>MRVNLITSSVSLLLFFFSITKPEETDKCTYTTSLNDLQPRTMYEYTFSGCKANYDSATDETKVDVTDASSTIYDSISDVNENNFDVTNASSTIYDSISDVNETTIDVRDASSTDYDSSSYVYETTVDVTNLSLSDNNFSSDAYESTDNVTDSDSTGHDDKSLGTLDQKNGRNPCQDTESNYIMTEQEKPLPPENLTVNGPYLKGDSGRVATIRWERPMNRREPDEYRLQYEENGEDIICPSK</sequence>
<evidence type="ECO:0000256" key="2">
    <source>
        <dbReference type="SAM" id="SignalP"/>
    </source>
</evidence>
<evidence type="ECO:0000256" key="1">
    <source>
        <dbReference type="SAM" id="MobiDB-lite"/>
    </source>
</evidence>
<feature type="compositionally biased region" description="Polar residues" evidence="1">
    <location>
        <begin position="142"/>
        <end position="153"/>
    </location>
</feature>
<dbReference type="Proteomes" id="UP001381693">
    <property type="component" value="Unassembled WGS sequence"/>
</dbReference>
<evidence type="ECO:0000313" key="4">
    <source>
        <dbReference type="Proteomes" id="UP001381693"/>
    </source>
</evidence>
<comment type="caution">
    <text evidence="3">The sequence shown here is derived from an EMBL/GenBank/DDBJ whole genome shotgun (WGS) entry which is preliminary data.</text>
</comment>
<feature type="compositionally biased region" description="Polar residues" evidence="1">
    <location>
        <begin position="164"/>
        <end position="177"/>
    </location>
</feature>
<keyword evidence="2" id="KW-0732">Signal</keyword>
<dbReference type="AlphaFoldDB" id="A0AAN8WU53"/>
<organism evidence="3 4">
    <name type="scientific">Halocaridina rubra</name>
    <name type="common">Hawaiian red shrimp</name>
    <dbReference type="NCBI Taxonomy" id="373956"/>
    <lineage>
        <taxon>Eukaryota</taxon>
        <taxon>Metazoa</taxon>
        <taxon>Ecdysozoa</taxon>
        <taxon>Arthropoda</taxon>
        <taxon>Crustacea</taxon>
        <taxon>Multicrustacea</taxon>
        <taxon>Malacostraca</taxon>
        <taxon>Eumalacostraca</taxon>
        <taxon>Eucarida</taxon>
        <taxon>Decapoda</taxon>
        <taxon>Pleocyemata</taxon>
        <taxon>Caridea</taxon>
        <taxon>Atyoidea</taxon>
        <taxon>Atyidae</taxon>
        <taxon>Halocaridina</taxon>
    </lineage>
</organism>
<name>A0AAN8WU53_HALRR</name>
<protein>
    <recommendedName>
        <fullName evidence="5">Fibronectin type-III domain-containing protein</fullName>
    </recommendedName>
</protein>
<feature type="signal peptide" evidence="2">
    <location>
        <begin position="1"/>
        <end position="22"/>
    </location>
</feature>
<accession>A0AAN8WU53</accession>
<feature type="chain" id="PRO_5042855068" description="Fibronectin type-III domain-containing protein" evidence="2">
    <location>
        <begin position="23"/>
        <end position="242"/>
    </location>
</feature>
<evidence type="ECO:0000313" key="3">
    <source>
        <dbReference type="EMBL" id="KAK7068773.1"/>
    </source>
</evidence>
<keyword evidence="4" id="KW-1185">Reference proteome</keyword>
<reference evidence="3 4" key="1">
    <citation type="submission" date="2023-11" db="EMBL/GenBank/DDBJ databases">
        <title>Halocaridina rubra genome assembly.</title>
        <authorList>
            <person name="Smith C."/>
        </authorList>
    </citation>
    <scope>NUCLEOTIDE SEQUENCE [LARGE SCALE GENOMIC DNA]</scope>
    <source>
        <strain evidence="3">EP-1</strain>
        <tissue evidence="3">Whole</tissue>
    </source>
</reference>
<evidence type="ECO:0008006" key="5">
    <source>
        <dbReference type="Google" id="ProtNLM"/>
    </source>
</evidence>